<keyword evidence="1" id="KW-0472">Membrane</keyword>
<evidence type="ECO:0000313" key="2">
    <source>
        <dbReference type="EMBL" id="EMB34886.1"/>
    </source>
</evidence>
<organism evidence="2">
    <name type="scientific">Treponema denticola H-22</name>
    <dbReference type="NCBI Taxonomy" id="999432"/>
    <lineage>
        <taxon>Bacteria</taxon>
        <taxon>Pseudomonadati</taxon>
        <taxon>Spirochaetota</taxon>
        <taxon>Spirochaetia</taxon>
        <taxon>Spirochaetales</taxon>
        <taxon>Treponemataceae</taxon>
        <taxon>Treponema</taxon>
    </lineage>
</organism>
<keyword evidence="1" id="KW-0812">Transmembrane</keyword>
<gene>
    <name evidence="2" type="ORF">HMPREF9726_00652</name>
</gene>
<dbReference type="InterPro" id="IPR011047">
    <property type="entry name" value="Quinoprotein_ADH-like_sf"/>
</dbReference>
<dbReference type="EMBL" id="AGDV01000006">
    <property type="protein sequence ID" value="EMB34886.1"/>
    <property type="molecule type" value="Genomic_DNA"/>
</dbReference>
<dbReference type="RefSeq" id="WP_002674984.1">
    <property type="nucleotide sequence ID" value="NZ_CM001795.1"/>
</dbReference>
<proteinExistence type="predicted"/>
<dbReference type="SUPFAM" id="SSF50998">
    <property type="entry name" value="Quinoprotein alcohol dehydrogenase-like"/>
    <property type="match status" value="1"/>
</dbReference>
<dbReference type="PATRIC" id="fig|999432.5.peg.680"/>
<dbReference type="HOGENOM" id="CLU_056949_0_0_12"/>
<comment type="caution">
    <text evidence="2">The sequence shown here is derived from an EMBL/GenBank/DDBJ whole genome shotgun (WGS) entry which is preliminary data.</text>
</comment>
<protein>
    <submittedName>
        <fullName evidence="2">Uncharacterized protein</fullName>
    </submittedName>
</protein>
<dbReference type="AlphaFoldDB" id="A0A0E2E5X1"/>
<feature type="transmembrane region" description="Helical" evidence="1">
    <location>
        <begin position="9"/>
        <end position="29"/>
    </location>
</feature>
<accession>A0A0E2E5X1</accession>
<evidence type="ECO:0000256" key="1">
    <source>
        <dbReference type="SAM" id="Phobius"/>
    </source>
</evidence>
<sequence>MLFKGKNKFIFIGVIIILVIYIFAAAVPMRKDVYLMPKWSSPMPKVQTGQMYFGEAEASGDELKQKFAGKTPIPFSLGNLFGYFTEDGEILRVETAEERFSASFYAWTRYPQKPLFTDIYKPEEFDLEKPFLRIDKPGYVYLDKDRIFLFEPEGSSLSKYDNTGKKLWHYTHTFPITAFQSSKAGCVIGHSDGLLVCLDSDGNTLFSFYPGGSTYQAIMGAAISEDGKQVLCLCGLDKQRVALINISGRQHKIVFHSSFEEDLRRQAFASFDKAGHFAVFESAEGIGIIDCRNLTLSLIKEEGFIAGLGFQDKSALLTVLLKKDDECSLLLINPPDLMIGKTKFKSENAFLIQKENKIYIGTDEKITALDIRGL</sequence>
<name>A0A0E2E5X1_TREDN</name>
<reference evidence="2" key="1">
    <citation type="submission" date="2012-01" db="EMBL/GenBank/DDBJ databases">
        <title>The Genome Sequence of Treponema denticola H-22.</title>
        <authorList>
            <consortium name="The Broad Institute Genome Sequencing Platform"/>
            <person name="Earl A."/>
            <person name="Ward D."/>
            <person name="Feldgarden M."/>
            <person name="Gevers D."/>
            <person name="Blanton J.M."/>
            <person name="Fenno C.J."/>
            <person name="Baranova O.V."/>
            <person name="Mathney J."/>
            <person name="Dewhirst F.E."/>
            <person name="Izard J."/>
            <person name="Young S.K."/>
            <person name="Zeng Q."/>
            <person name="Gargeya S."/>
            <person name="Fitzgerald M."/>
            <person name="Haas B."/>
            <person name="Abouelleil A."/>
            <person name="Alvarado L."/>
            <person name="Arachchi H.M."/>
            <person name="Berlin A."/>
            <person name="Chapman S.B."/>
            <person name="Gearin G."/>
            <person name="Goldberg J."/>
            <person name="Griggs A."/>
            <person name="Gujja S."/>
            <person name="Hansen M."/>
            <person name="Heiman D."/>
            <person name="Howarth C."/>
            <person name="Larimer J."/>
            <person name="Lui A."/>
            <person name="MacDonald P.J.P."/>
            <person name="McCowen C."/>
            <person name="Montmayeur A."/>
            <person name="Murphy C."/>
            <person name="Neiman D."/>
            <person name="Pearson M."/>
            <person name="Priest M."/>
            <person name="Roberts A."/>
            <person name="Saif S."/>
            <person name="Shea T."/>
            <person name="Sisk P."/>
            <person name="Stolte C."/>
            <person name="Sykes S."/>
            <person name="Wortman J."/>
            <person name="Nusbaum C."/>
            <person name="Birren B."/>
        </authorList>
    </citation>
    <scope>NUCLEOTIDE SEQUENCE [LARGE SCALE GENOMIC DNA]</scope>
    <source>
        <strain evidence="2">H-22</strain>
    </source>
</reference>
<keyword evidence="1" id="KW-1133">Transmembrane helix</keyword>
<dbReference type="Proteomes" id="UP000011705">
    <property type="component" value="Chromosome"/>
</dbReference>